<dbReference type="AlphaFoldDB" id="A0A7Y9FJA2"/>
<proteinExistence type="inferred from homology"/>
<dbReference type="Proteomes" id="UP000517753">
    <property type="component" value="Unassembled WGS sequence"/>
</dbReference>
<dbReference type="SUPFAM" id="SSF48452">
    <property type="entry name" value="TPR-like"/>
    <property type="match status" value="1"/>
</dbReference>
<evidence type="ECO:0000313" key="4">
    <source>
        <dbReference type="Proteomes" id="UP000517753"/>
    </source>
</evidence>
<evidence type="ECO:0000259" key="2">
    <source>
        <dbReference type="Pfam" id="PF13369"/>
    </source>
</evidence>
<reference evidence="3 4" key="1">
    <citation type="submission" date="2020-07" db="EMBL/GenBank/DDBJ databases">
        <authorList>
            <person name="Partida-Martinez L."/>
            <person name="Huntemann M."/>
            <person name="Clum A."/>
            <person name="Wang J."/>
            <person name="Palaniappan K."/>
            <person name="Ritter S."/>
            <person name="Chen I.-M."/>
            <person name="Stamatis D."/>
            <person name="Reddy T."/>
            <person name="O'Malley R."/>
            <person name="Daum C."/>
            <person name="Shapiro N."/>
            <person name="Ivanova N."/>
            <person name="Kyrpides N."/>
            <person name="Woyke T."/>
        </authorList>
    </citation>
    <scope>NUCLEOTIDE SEQUENCE [LARGE SCALE GENOMIC DNA]</scope>
    <source>
        <strain evidence="3 4">AS2.3</strain>
    </source>
</reference>
<name>A0A7Y9FJA2_9SPHN</name>
<feature type="domain" description="Protein SirB1 N-terminal" evidence="2">
    <location>
        <begin position="40"/>
        <end position="187"/>
    </location>
</feature>
<dbReference type="EMBL" id="JACCBY010000001">
    <property type="protein sequence ID" value="NYD88358.1"/>
    <property type="molecule type" value="Genomic_DNA"/>
</dbReference>
<organism evidence="3 4">
    <name type="scientific">Sphingomonas melonis</name>
    <dbReference type="NCBI Taxonomy" id="152682"/>
    <lineage>
        <taxon>Bacteria</taxon>
        <taxon>Pseudomonadati</taxon>
        <taxon>Pseudomonadota</taxon>
        <taxon>Alphaproteobacteria</taxon>
        <taxon>Sphingomonadales</taxon>
        <taxon>Sphingomonadaceae</taxon>
        <taxon>Sphingomonas</taxon>
    </lineage>
</organism>
<comment type="similarity">
    <text evidence="1">Belongs to the UPF0162 family.</text>
</comment>
<dbReference type="RefSeq" id="WP_179506966.1">
    <property type="nucleotide sequence ID" value="NZ_JACCBY010000001.1"/>
</dbReference>
<reference evidence="3 4" key="2">
    <citation type="submission" date="2020-08" db="EMBL/GenBank/DDBJ databases">
        <title>The Agave Microbiome: Exploring the role of microbial communities in plant adaptations to desert environments.</title>
        <authorList>
            <person name="Partida-Martinez L.P."/>
        </authorList>
    </citation>
    <scope>NUCLEOTIDE SEQUENCE [LARGE SCALE GENOMIC DNA]</scope>
    <source>
        <strain evidence="3 4">AS2.3</strain>
    </source>
</reference>
<accession>A0A7Y9FJA2</accession>
<protein>
    <submittedName>
        <fullName evidence="3">Regulator of sirC expression with transglutaminase-like and TPR domain</fullName>
    </submittedName>
</protein>
<sequence>MEDDLIRLGLLDDEDIVLDQAALALALLDHEEGDDEPGRALIDAIADRLDAVAPGATSARAQAERLAQVFGDEFGFVGDAVTYDDPANADLIRVIKRRRGLPVSLSILYVSAARRLGWIAHVLDVPGHVLVLIGDDVAPVMIDPFRGGRPVGAEDLAAMVQAMAPGPGAAVSHVAAMPNRAVLVRLLLNQATRAEAAGQGRRALTLYQRMTLMAPGYGHGWWERARLELVDGDVAAARSSLAAMLEITREPGLRARISGLLASLAAAA</sequence>
<comment type="caution">
    <text evidence="3">The sequence shown here is derived from an EMBL/GenBank/DDBJ whole genome shotgun (WGS) entry which is preliminary data.</text>
</comment>
<evidence type="ECO:0000313" key="3">
    <source>
        <dbReference type="EMBL" id="NYD88358.1"/>
    </source>
</evidence>
<dbReference type="InterPro" id="IPR011990">
    <property type="entry name" value="TPR-like_helical_dom_sf"/>
</dbReference>
<dbReference type="PANTHER" id="PTHR31350">
    <property type="entry name" value="SI:DKEY-261L7.2"/>
    <property type="match status" value="1"/>
</dbReference>
<dbReference type="Pfam" id="PF13369">
    <property type="entry name" value="Transglut_core2"/>
    <property type="match status" value="1"/>
</dbReference>
<evidence type="ECO:0000256" key="1">
    <source>
        <dbReference type="ARBA" id="ARBA00007100"/>
    </source>
</evidence>
<dbReference type="InterPro" id="IPR032698">
    <property type="entry name" value="SirB1_N"/>
</dbReference>
<dbReference type="PANTHER" id="PTHR31350:SF27">
    <property type="entry name" value="HEMIMETHYLATED DNA-BINDING DOMAIN-CONTAINING PROTEIN"/>
    <property type="match status" value="1"/>
</dbReference>
<keyword evidence="4" id="KW-1185">Reference proteome</keyword>
<gene>
    <name evidence="3" type="ORF">HD841_000127</name>
</gene>